<dbReference type="EMBL" id="KZ308603">
    <property type="protein sequence ID" value="KAG8232196.1"/>
    <property type="molecule type" value="Genomic_DNA"/>
</dbReference>
<name>A0A8K0KDQ5_LADFU</name>
<comment type="caution">
    <text evidence="1">The sequence shown here is derived from an EMBL/GenBank/DDBJ whole genome shotgun (WGS) entry which is preliminary data.</text>
</comment>
<proteinExistence type="predicted"/>
<organism evidence="1 2">
    <name type="scientific">Ladona fulva</name>
    <name type="common">Scarce chaser dragonfly</name>
    <name type="synonym">Libellula fulva</name>
    <dbReference type="NCBI Taxonomy" id="123851"/>
    <lineage>
        <taxon>Eukaryota</taxon>
        <taxon>Metazoa</taxon>
        <taxon>Ecdysozoa</taxon>
        <taxon>Arthropoda</taxon>
        <taxon>Hexapoda</taxon>
        <taxon>Insecta</taxon>
        <taxon>Pterygota</taxon>
        <taxon>Palaeoptera</taxon>
        <taxon>Odonata</taxon>
        <taxon>Epiprocta</taxon>
        <taxon>Anisoptera</taxon>
        <taxon>Libelluloidea</taxon>
        <taxon>Libellulidae</taxon>
        <taxon>Ladona</taxon>
    </lineage>
</organism>
<accession>A0A8K0KDQ5</accession>
<evidence type="ECO:0000313" key="2">
    <source>
        <dbReference type="Proteomes" id="UP000792457"/>
    </source>
</evidence>
<evidence type="ECO:0000313" key="1">
    <source>
        <dbReference type="EMBL" id="KAG8232196.1"/>
    </source>
</evidence>
<keyword evidence="2" id="KW-1185">Reference proteome</keyword>
<reference evidence="1" key="2">
    <citation type="submission" date="2017-10" db="EMBL/GenBank/DDBJ databases">
        <title>Ladona fulva Genome sequencing and assembly.</title>
        <authorList>
            <person name="Murali S."/>
            <person name="Richards S."/>
            <person name="Bandaranaike D."/>
            <person name="Bellair M."/>
            <person name="Blankenburg K."/>
            <person name="Chao H."/>
            <person name="Dinh H."/>
            <person name="Doddapaneni H."/>
            <person name="Dugan-Rocha S."/>
            <person name="Elkadiri S."/>
            <person name="Gnanaolivu R."/>
            <person name="Hernandez B."/>
            <person name="Skinner E."/>
            <person name="Javaid M."/>
            <person name="Lee S."/>
            <person name="Li M."/>
            <person name="Ming W."/>
            <person name="Munidasa M."/>
            <person name="Muniz J."/>
            <person name="Nguyen L."/>
            <person name="Hughes D."/>
            <person name="Osuji N."/>
            <person name="Pu L.-L."/>
            <person name="Puazo M."/>
            <person name="Qu C."/>
            <person name="Quiroz J."/>
            <person name="Raj R."/>
            <person name="Weissenberger G."/>
            <person name="Xin Y."/>
            <person name="Zou X."/>
            <person name="Han Y."/>
            <person name="Worley K."/>
            <person name="Muzny D."/>
            <person name="Gibbs R."/>
        </authorList>
    </citation>
    <scope>NUCLEOTIDE SEQUENCE</scope>
    <source>
        <strain evidence="1">Sampled in the wild</strain>
    </source>
</reference>
<sequence>MSIDDLPIVIHDVMFCILTDISAERWWRRGDAGADRRELLSQSEGSSISGTQRWHNLRHWTHLHVHPRAWSKGSLSIRRGHNEDPKTLQLMSTAGQSGADLSAPQYAPVFDGTVADVARLQMFPIRVQMSDWGICMVF</sequence>
<reference evidence="1" key="1">
    <citation type="submission" date="2013-04" db="EMBL/GenBank/DDBJ databases">
        <authorList>
            <person name="Qu J."/>
            <person name="Murali S.C."/>
            <person name="Bandaranaike D."/>
            <person name="Bellair M."/>
            <person name="Blankenburg K."/>
            <person name="Chao H."/>
            <person name="Dinh H."/>
            <person name="Doddapaneni H."/>
            <person name="Downs B."/>
            <person name="Dugan-Rocha S."/>
            <person name="Elkadiri S."/>
            <person name="Gnanaolivu R.D."/>
            <person name="Hernandez B."/>
            <person name="Javaid M."/>
            <person name="Jayaseelan J.C."/>
            <person name="Lee S."/>
            <person name="Li M."/>
            <person name="Ming W."/>
            <person name="Munidasa M."/>
            <person name="Muniz J."/>
            <person name="Nguyen L."/>
            <person name="Ongeri F."/>
            <person name="Osuji N."/>
            <person name="Pu L.-L."/>
            <person name="Puazo M."/>
            <person name="Qu C."/>
            <person name="Quiroz J."/>
            <person name="Raj R."/>
            <person name="Weissenberger G."/>
            <person name="Xin Y."/>
            <person name="Zou X."/>
            <person name="Han Y."/>
            <person name="Richards S."/>
            <person name="Worley K."/>
            <person name="Muzny D."/>
            <person name="Gibbs R."/>
        </authorList>
    </citation>
    <scope>NUCLEOTIDE SEQUENCE</scope>
    <source>
        <strain evidence="1">Sampled in the wild</strain>
    </source>
</reference>
<dbReference type="AlphaFoldDB" id="A0A8K0KDQ5"/>
<protein>
    <submittedName>
        <fullName evidence="1">Uncharacterized protein</fullName>
    </submittedName>
</protein>
<gene>
    <name evidence="1" type="ORF">J437_LFUL010497</name>
</gene>
<dbReference type="Proteomes" id="UP000792457">
    <property type="component" value="Unassembled WGS sequence"/>
</dbReference>